<keyword evidence="4" id="KW-1185">Reference proteome</keyword>
<dbReference type="GO" id="GO:0017000">
    <property type="term" value="P:antibiotic biosynthetic process"/>
    <property type="evidence" value="ECO:0007669"/>
    <property type="project" value="UniProtKB-ARBA"/>
</dbReference>
<dbReference type="EMBL" id="MLKD01000025">
    <property type="protein sequence ID" value="OQE16135.1"/>
    <property type="molecule type" value="Genomic_DNA"/>
</dbReference>
<dbReference type="InterPro" id="IPR013094">
    <property type="entry name" value="AB_hydrolase_3"/>
</dbReference>
<reference evidence="4" key="1">
    <citation type="journal article" date="2017" name="Nat. Microbiol.">
        <title>Global analysis of biosynthetic gene clusters reveals vast potential of secondary metabolite production in Penicillium species.</title>
        <authorList>
            <person name="Nielsen J.C."/>
            <person name="Grijseels S."/>
            <person name="Prigent S."/>
            <person name="Ji B."/>
            <person name="Dainat J."/>
            <person name="Nielsen K.F."/>
            <person name="Frisvad J.C."/>
            <person name="Workman M."/>
            <person name="Nielsen J."/>
        </authorList>
    </citation>
    <scope>NUCLEOTIDE SEQUENCE [LARGE SCALE GENOMIC DNA]</scope>
    <source>
        <strain evidence="4">IBT 24891</strain>
    </source>
</reference>
<evidence type="ECO:0000259" key="2">
    <source>
        <dbReference type="Pfam" id="PF07859"/>
    </source>
</evidence>
<dbReference type="OrthoDB" id="433474at2759"/>
<dbReference type="GO" id="GO:0072330">
    <property type="term" value="P:monocarboxylic acid biosynthetic process"/>
    <property type="evidence" value="ECO:0007669"/>
    <property type="project" value="UniProtKB-ARBA"/>
</dbReference>
<protein>
    <recommendedName>
        <fullName evidence="2">Alpha/beta hydrolase fold-3 domain-containing protein</fullName>
    </recommendedName>
</protein>
<evidence type="ECO:0000256" key="1">
    <source>
        <dbReference type="ARBA" id="ARBA00022801"/>
    </source>
</evidence>
<accession>A0A1V6SQ02</accession>
<comment type="caution">
    <text evidence="3">The sequence shown here is derived from an EMBL/GenBank/DDBJ whole genome shotgun (WGS) entry which is preliminary data.</text>
</comment>
<dbReference type="InterPro" id="IPR029058">
    <property type="entry name" value="AB_hydrolase_fold"/>
</dbReference>
<dbReference type="PANTHER" id="PTHR48081:SF8">
    <property type="entry name" value="ALPHA_BETA HYDROLASE FOLD-3 DOMAIN-CONTAINING PROTEIN-RELATED"/>
    <property type="match status" value="1"/>
</dbReference>
<feature type="domain" description="Alpha/beta hydrolase fold-3" evidence="2">
    <location>
        <begin position="117"/>
        <end position="287"/>
    </location>
</feature>
<sequence>MAASHMEIISQSALIRLPPYDPEILAVKDTQHRPVPSSLEELRELRQGEPPHDDKIFNDPRIAIEKIFIPGADRLLRAIVLTNKSPMATSKLRPGILFLHSGGRMQWLSASNTDYLRRAPEVPGIQTLEDCYSSLVWMSDNLDNYNIDSDRFMISGVSAGTGLAAGTVLLSRDRHGPRVCAQLLSCPMLDDRSITLSSRQFENGRGFYTEWGRYAWKCVLGENAEEANVSSYVAPGRAEDLSHLPPAYIDAGSCEPFRDESILYAMKLWECGVQAELHIWAGGSHGFDLLFPTEIGAQATTTRDAWLKRALREETK</sequence>
<dbReference type="GO" id="GO:0016787">
    <property type="term" value="F:hydrolase activity"/>
    <property type="evidence" value="ECO:0007669"/>
    <property type="project" value="UniProtKB-KW"/>
</dbReference>
<dbReference type="SUPFAM" id="SSF53474">
    <property type="entry name" value="alpha/beta-Hydrolases"/>
    <property type="match status" value="1"/>
</dbReference>
<dbReference type="Proteomes" id="UP000191285">
    <property type="component" value="Unassembled WGS sequence"/>
</dbReference>
<organism evidence="3 4">
    <name type="scientific">Penicillium steckii</name>
    <dbReference type="NCBI Taxonomy" id="303698"/>
    <lineage>
        <taxon>Eukaryota</taxon>
        <taxon>Fungi</taxon>
        <taxon>Dikarya</taxon>
        <taxon>Ascomycota</taxon>
        <taxon>Pezizomycotina</taxon>
        <taxon>Eurotiomycetes</taxon>
        <taxon>Eurotiomycetidae</taxon>
        <taxon>Eurotiales</taxon>
        <taxon>Aspergillaceae</taxon>
        <taxon>Penicillium</taxon>
    </lineage>
</organism>
<dbReference type="STRING" id="303698.A0A1V6SQ02"/>
<proteinExistence type="predicted"/>
<name>A0A1V6SQ02_9EURO</name>
<evidence type="ECO:0000313" key="3">
    <source>
        <dbReference type="EMBL" id="OQE16135.1"/>
    </source>
</evidence>
<dbReference type="Pfam" id="PF07859">
    <property type="entry name" value="Abhydrolase_3"/>
    <property type="match status" value="1"/>
</dbReference>
<dbReference type="Gene3D" id="3.40.50.1820">
    <property type="entry name" value="alpha/beta hydrolase"/>
    <property type="match status" value="1"/>
</dbReference>
<dbReference type="AlphaFoldDB" id="A0A1V6SQ02"/>
<dbReference type="PANTHER" id="PTHR48081">
    <property type="entry name" value="AB HYDROLASE SUPERFAMILY PROTEIN C4A8.06C"/>
    <property type="match status" value="1"/>
</dbReference>
<keyword evidence="1" id="KW-0378">Hydrolase</keyword>
<gene>
    <name evidence="3" type="ORF">PENSTE_c025G07925</name>
</gene>
<evidence type="ECO:0000313" key="4">
    <source>
        <dbReference type="Proteomes" id="UP000191285"/>
    </source>
</evidence>
<dbReference type="InterPro" id="IPR050300">
    <property type="entry name" value="GDXG_lipolytic_enzyme"/>
</dbReference>